<feature type="compositionally biased region" description="Basic and acidic residues" evidence="1">
    <location>
        <begin position="47"/>
        <end position="57"/>
    </location>
</feature>
<organism evidence="2">
    <name type="scientific">Opuntia streptacantha</name>
    <name type="common">Prickly pear cactus</name>
    <name type="synonym">Opuntia cardona</name>
    <dbReference type="NCBI Taxonomy" id="393608"/>
    <lineage>
        <taxon>Eukaryota</taxon>
        <taxon>Viridiplantae</taxon>
        <taxon>Streptophyta</taxon>
        <taxon>Embryophyta</taxon>
        <taxon>Tracheophyta</taxon>
        <taxon>Spermatophyta</taxon>
        <taxon>Magnoliopsida</taxon>
        <taxon>eudicotyledons</taxon>
        <taxon>Gunneridae</taxon>
        <taxon>Pentapetalae</taxon>
        <taxon>Caryophyllales</taxon>
        <taxon>Cactineae</taxon>
        <taxon>Cactaceae</taxon>
        <taxon>Opuntioideae</taxon>
        <taxon>Opuntia</taxon>
    </lineage>
</organism>
<feature type="compositionally biased region" description="Basic residues" evidence="1">
    <location>
        <begin position="60"/>
        <end position="71"/>
    </location>
</feature>
<dbReference type="AlphaFoldDB" id="A0A7C9E3C8"/>
<protein>
    <submittedName>
        <fullName evidence="2">Uncharacterized protein</fullName>
    </submittedName>
</protein>
<proteinExistence type="predicted"/>
<evidence type="ECO:0000313" key="2">
    <source>
        <dbReference type="EMBL" id="MBA4657882.1"/>
    </source>
</evidence>
<evidence type="ECO:0000256" key="1">
    <source>
        <dbReference type="SAM" id="MobiDB-lite"/>
    </source>
</evidence>
<dbReference type="EMBL" id="GISG01198350">
    <property type="protein sequence ID" value="MBA4657882.1"/>
    <property type="molecule type" value="Transcribed_RNA"/>
</dbReference>
<name>A0A7C9E3C8_OPUST</name>
<sequence>MGGISSLPLFVKPCYFTLILEPPVQLPLNRSPYSSILPESDPNSGDTHPRFGREAPTQRRSLHRNVSRQRSTRVGQVPVGRRVHVRRRVEEGQSQWQRQVFMAIWGYV</sequence>
<accession>A0A7C9E3C8</accession>
<feature type="region of interest" description="Disordered" evidence="1">
    <location>
        <begin position="33"/>
        <end position="79"/>
    </location>
</feature>
<reference evidence="2" key="1">
    <citation type="journal article" date="2013" name="J. Plant Res.">
        <title>Effect of fungi and light on seed germination of three Opuntia species from semiarid lands of central Mexico.</title>
        <authorList>
            <person name="Delgado-Sanchez P."/>
            <person name="Jimenez-Bremont J.F."/>
            <person name="Guerrero-Gonzalez Mde L."/>
            <person name="Flores J."/>
        </authorList>
    </citation>
    <scope>NUCLEOTIDE SEQUENCE</scope>
    <source>
        <tissue evidence="2">Cladode</tissue>
    </source>
</reference>
<reference evidence="2" key="2">
    <citation type="submission" date="2020-07" db="EMBL/GenBank/DDBJ databases">
        <authorList>
            <person name="Vera ALvarez R."/>
            <person name="Arias-Moreno D.M."/>
            <person name="Jimenez-Jacinto V."/>
            <person name="Jimenez-Bremont J.F."/>
            <person name="Swaminathan K."/>
            <person name="Moose S.P."/>
            <person name="Guerrero-Gonzalez M.L."/>
            <person name="Marino-Ramirez L."/>
            <person name="Landsman D."/>
            <person name="Rodriguez-Kessler M."/>
            <person name="Delgado-Sanchez P."/>
        </authorList>
    </citation>
    <scope>NUCLEOTIDE SEQUENCE</scope>
    <source>
        <tissue evidence="2">Cladode</tissue>
    </source>
</reference>